<accession>A0A9D2C0I3</accession>
<dbReference type="PANTHER" id="PTHR33515:SF1">
    <property type="entry name" value="RIBOSOME-BINDING FACTOR A, CHLOROPLASTIC-RELATED"/>
    <property type="match status" value="1"/>
</dbReference>
<dbReference type="HAMAP" id="MF_00003">
    <property type="entry name" value="RbfA"/>
    <property type="match status" value="1"/>
</dbReference>
<protein>
    <recommendedName>
        <fullName evidence="2">Ribosome-binding factor A</fullName>
    </recommendedName>
</protein>
<gene>
    <name evidence="2 3" type="primary">rbfA</name>
    <name evidence="3" type="ORF">H9838_03845</name>
</gene>
<dbReference type="InterPro" id="IPR023799">
    <property type="entry name" value="RbfA_dom_sf"/>
</dbReference>
<comment type="similarity">
    <text evidence="2">Belongs to the RbfA family.</text>
</comment>
<dbReference type="NCBIfam" id="TIGR00082">
    <property type="entry name" value="rbfA"/>
    <property type="match status" value="1"/>
</dbReference>
<keyword evidence="2" id="KW-0963">Cytoplasm</keyword>
<dbReference type="GO" id="GO:0030490">
    <property type="term" value="P:maturation of SSU-rRNA"/>
    <property type="evidence" value="ECO:0007669"/>
    <property type="project" value="UniProtKB-UniRule"/>
</dbReference>
<name>A0A9D2C0I3_9FIRM</name>
<dbReference type="InterPro" id="IPR000238">
    <property type="entry name" value="RbfA"/>
</dbReference>
<dbReference type="GO" id="GO:0005829">
    <property type="term" value="C:cytosol"/>
    <property type="evidence" value="ECO:0007669"/>
    <property type="project" value="TreeGrafter"/>
</dbReference>
<evidence type="ECO:0000313" key="3">
    <source>
        <dbReference type="EMBL" id="HIY26289.1"/>
    </source>
</evidence>
<sequence length="129" mass="14503">MPGHKLDRITEDVRRELSAILREVKDPRVKDCFLSIVRVDVTNDLSYCTVYVSTMEGLDRTKTAVQGLKSAAGFIRRELGRRVALRHVPELLFKATDSIEYGANISRMLHDLEPAGGWDQEEGGDEDGE</sequence>
<reference evidence="3" key="1">
    <citation type="journal article" date="2021" name="PeerJ">
        <title>Extensive microbial diversity within the chicken gut microbiome revealed by metagenomics and culture.</title>
        <authorList>
            <person name="Gilroy R."/>
            <person name="Ravi A."/>
            <person name="Getino M."/>
            <person name="Pursley I."/>
            <person name="Horton D.L."/>
            <person name="Alikhan N.F."/>
            <person name="Baker D."/>
            <person name="Gharbi K."/>
            <person name="Hall N."/>
            <person name="Watson M."/>
            <person name="Adriaenssens E.M."/>
            <person name="Foster-Nyarko E."/>
            <person name="Jarju S."/>
            <person name="Secka A."/>
            <person name="Antonio M."/>
            <person name="Oren A."/>
            <person name="Chaudhuri R.R."/>
            <person name="La Ragione R."/>
            <person name="Hildebrand F."/>
            <person name="Pallen M.J."/>
        </authorList>
    </citation>
    <scope>NUCLEOTIDE SEQUENCE</scope>
    <source>
        <strain evidence="3">1282</strain>
    </source>
</reference>
<dbReference type="Gene3D" id="3.30.300.20">
    <property type="match status" value="1"/>
</dbReference>
<dbReference type="SUPFAM" id="SSF89919">
    <property type="entry name" value="Ribosome-binding factor A, RbfA"/>
    <property type="match status" value="1"/>
</dbReference>
<dbReference type="PANTHER" id="PTHR33515">
    <property type="entry name" value="RIBOSOME-BINDING FACTOR A, CHLOROPLASTIC-RELATED"/>
    <property type="match status" value="1"/>
</dbReference>
<reference evidence="3" key="2">
    <citation type="submission" date="2021-04" db="EMBL/GenBank/DDBJ databases">
        <authorList>
            <person name="Gilroy R."/>
        </authorList>
    </citation>
    <scope>NUCLEOTIDE SEQUENCE</scope>
    <source>
        <strain evidence="3">1282</strain>
    </source>
</reference>
<dbReference type="Pfam" id="PF02033">
    <property type="entry name" value="RBFA"/>
    <property type="match status" value="1"/>
</dbReference>
<proteinExistence type="inferred from homology"/>
<dbReference type="GO" id="GO:0043024">
    <property type="term" value="F:ribosomal small subunit binding"/>
    <property type="evidence" value="ECO:0007669"/>
    <property type="project" value="TreeGrafter"/>
</dbReference>
<evidence type="ECO:0000313" key="4">
    <source>
        <dbReference type="Proteomes" id="UP000823915"/>
    </source>
</evidence>
<organism evidence="3 4">
    <name type="scientific">Candidatus Acutalibacter pullistercoris</name>
    <dbReference type="NCBI Taxonomy" id="2838418"/>
    <lineage>
        <taxon>Bacteria</taxon>
        <taxon>Bacillati</taxon>
        <taxon>Bacillota</taxon>
        <taxon>Clostridia</taxon>
        <taxon>Eubacteriales</taxon>
        <taxon>Acutalibacteraceae</taxon>
        <taxon>Acutalibacter</taxon>
    </lineage>
</organism>
<dbReference type="Proteomes" id="UP000823915">
    <property type="component" value="Unassembled WGS sequence"/>
</dbReference>
<dbReference type="InterPro" id="IPR015946">
    <property type="entry name" value="KH_dom-like_a/b"/>
</dbReference>
<dbReference type="EMBL" id="DXDU01000061">
    <property type="protein sequence ID" value="HIY26289.1"/>
    <property type="molecule type" value="Genomic_DNA"/>
</dbReference>
<comment type="subunit">
    <text evidence="2">Monomer. Binds 30S ribosomal subunits, but not 50S ribosomal subunits or 70S ribosomes.</text>
</comment>
<comment type="function">
    <text evidence="2">One of several proteins that assist in the late maturation steps of the functional core of the 30S ribosomal subunit. Associates with free 30S ribosomal subunits (but not with 30S subunits that are part of 70S ribosomes or polysomes). Required for efficient processing of 16S rRNA. May interact with the 5'-terminal helix region of 16S rRNA.</text>
</comment>
<dbReference type="AlphaFoldDB" id="A0A9D2C0I3"/>
<comment type="caution">
    <text evidence="3">The sequence shown here is derived from an EMBL/GenBank/DDBJ whole genome shotgun (WGS) entry which is preliminary data.</text>
</comment>
<keyword evidence="1 2" id="KW-0690">Ribosome biogenesis</keyword>
<comment type="subcellular location">
    <subcellularLocation>
        <location evidence="2">Cytoplasm</location>
    </subcellularLocation>
</comment>
<evidence type="ECO:0000256" key="2">
    <source>
        <dbReference type="HAMAP-Rule" id="MF_00003"/>
    </source>
</evidence>
<evidence type="ECO:0000256" key="1">
    <source>
        <dbReference type="ARBA" id="ARBA00022517"/>
    </source>
</evidence>